<evidence type="ECO:0000256" key="2">
    <source>
        <dbReference type="SAM" id="SignalP"/>
    </source>
</evidence>
<comment type="caution">
    <text evidence="3">The sequence shown here is derived from an EMBL/GenBank/DDBJ whole genome shotgun (WGS) entry which is preliminary data.</text>
</comment>
<evidence type="ECO:0000313" key="3">
    <source>
        <dbReference type="EMBL" id="KOS19382.1"/>
    </source>
</evidence>
<organism evidence="3 4">
    <name type="scientific">Escovopsis weberi</name>
    <dbReference type="NCBI Taxonomy" id="150374"/>
    <lineage>
        <taxon>Eukaryota</taxon>
        <taxon>Fungi</taxon>
        <taxon>Dikarya</taxon>
        <taxon>Ascomycota</taxon>
        <taxon>Pezizomycotina</taxon>
        <taxon>Sordariomycetes</taxon>
        <taxon>Hypocreomycetidae</taxon>
        <taxon>Hypocreales</taxon>
        <taxon>Hypocreaceae</taxon>
        <taxon>Escovopsis</taxon>
    </lineage>
</organism>
<dbReference type="OrthoDB" id="4899536at2759"/>
<evidence type="ECO:0000313" key="4">
    <source>
        <dbReference type="Proteomes" id="UP000053831"/>
    </source>
</evidence>
<dbReference type="Proteomes" id="UP000053831">
    <property type="component" value="Unassembled WGS sequence"/>
</dbReference>
<feature type="signal peptide" evidence="2">
    <location>
        <begin position="1"/>
        <end position="22"/>
    </location>
</feature>
<keyword evidence="4" id="KW-1185">Reference proteome</keyword>
<accession>A0A0M9VU58</accession>
<sequence length="237" mass="24844">MWLKHLLCPIGVLSLVPLFAPAASLVHIPAHRPPYLEARTPSPSVAGARAAHVPTMLFSFTEKCDSASELAEDCRVTLAGACDASTGQWPTCQDGRCQCLAKACLTTKTCGVFRQCRQDDQEPVCSSRANGLSGSVFLGVCGCRPRLTGCLGGQGPNPNHSGVGMAKANGKGKGKGKGKGAEQEQEPPTAEFGRAPLVGPTDWETCKGLVDCGRLRPFCNVKSDGPHSKGEGYCTCV</sequence>
<dbReference type="AlphaFoldDB" id="A0A0M9VU58"/>
<protein>
    <submittedName>
        <fullName evidence="3">Uncharacterized protein</fullName>
    </submittedName>
</protein>
<dbReference type="EMBL" id="LGSR01000020">
    <property type="protein sequence ID" value="KOS19382.1"/>
    <property type="molecule type" value="Genomic_DNA"/>
</dbReference>
<feature type="region of interest" description="Disordered" evidence="1">
    <location>
        <begin position="161"/>
        <end position="197"/>
    </location>
</feature>
<name>A0A0M9VU58_ESCWE</name>
<proteinExistence type="predicted"/>
<reference evidence="3 4" key="1">
    <citation type="submission" date="2015-07" db="EMBL/GenBank/DDBJ databases">
        <title>The genome of the fungus Escovopsis weberi, a specialized disease agent of ant agriculture.</title>
        <authorList>
            <person name="de Man T.J."/>
            <person name="Stajich J.E."/>
            <person name="Kubicek C.P."/>
            <person name="Chenthamara K."/>
            <person name="Atanasova L."/>
            <person name="Druzhinina I.S."/>
            <person name="Birnbaum S."/>
            <person name="Barribeau S.M."/>
            <person name="Teiling C."/>
            <person name="Suen G."/>
            <person name="Currie C."/>
            <person name="Gerardo N.M."/>
        </authorList>
    </citation>
    <scope>NUCLEOTIDE SEQUENCE [LARGE SCALE GENOMIC DNA]</scope>
</reference>
<keyword evidence="2" id="KW-0732">Signal</keyword>
<evidence type="ECO:0000256" key="1">
    <source>
        <dbReference type="SAM" id="MobiDB-lite"/>
    </source>
</evidence>
<feature type="chain" id="PRO_5005839316" evidence="2">
    <location>
        <begin position="23"/>
        <end position="237"/>
    </location>
</feature>
<gene>
    <name evidence="3" type="ORF">ESCO_000181</name>
</gene>